<dbReference type="Gene3D" id="3.40.50.150">
    <property type="entry name" value="Vaccinia Virus protein VP39"/>
    <property type="match status" value="1"/>
</dbReference>
<dbReference type="EMBL" id="JBHSPF010000004">
    <property type="protein sequence ID" value="MFC5627412.1"/>
    <property type="molecule type" value="Genomic_DNA"/>
</dbReference>
<evidence type="ECO:0000256" key="2">
    <source>
        <dbReference type="ARBA" id="ARBA00022679"/>
    </source>
</evidence>
<dbReference type="GO" id="GO:0052913">
    <property type="term" value="F:16S rRNA (guanine(966)-N(2))-methyltransferase activity"/>
    <property type="evidence" value="ECO:0007669"/>
    <property type="project" value="UniProtKB-EC"/>
</dbReference>
<gene>
    <name evidence="3" type="primary">rsmD</name>
    <name evidence="3" type="ORF">ACFPTR_00690</name>
</gene>
<dbReference type="Proteomes" id="UP001596143">
    <property type="component" value="Unassembled WGS sequence"/>
</dbReference>
<comment type="caution">
    <text evidence="3">The sequence shown here is derived from an EMBL/GenBank/DDBJ whole genome shotgun (WGS) entry which is preliminary data.</text>
</comment>
<accession>A0ABW0U1R5</accession>
<keyword evidence="2 3" id="KW-0808">Transferase</keyword>
<dbReference type="PIRSF" id="PIRSF004553">
    <property type="entry name" value="CHP00095"/>
    <property type="match status" value="1"/>
</dbReference>
<dbReference type="InterPro" id="IPR004398">
    <property type="entry name" value="RNA_MeTrfase_RsmD"/>
</dbReference>
<evidence type="ECO:0000256" key="1">
    <source>
        <dbReference type="ARBA" id="ARBA00022603"/>
    </source>
</evidence>
<dbReference type="InterPro" id="IPR029063">
    <property type="entry name" value="SAM-dependent_MTases_sf"/>
</dbReference>
<dbReference type="Pfam" id="PF03602">
    <property type="entry name" value="Cons_hypoth95"/>
    <property type="match status" value="1"/>
</dbReference>
<proteinExistence type="predicted"/>
<organism evidence="3 4">
    <name type="scientific">Aliibacillus thermotolerans</name>
    <dbReference type="NCBI Taxonomy" id="1834418"/>
    <lineage>
        <taxon>Bacteria</taxon>
        <taxon>Bacillati</taxon>
        <taxon>Bacillota</taxon>
        <taxon>Bacilli</taxon>
        <taxon>Bacillales</taxon>
        <taxon>Bacillaceae</taxon>
        <taxon>Aliibacillus</taxon>
    </lineage>
</organism>
<reference evidence="4" key="1">
    <citation type="journal article" date="2019" name="Int. J. Syst. Evol. Microbiol.">
        <title>The Global Catalogue of Microorganisms (GCM) 10K type strain sequencing project: providing services to taxonomists for standard genome sequencing and annotation.</title>
        <authorList>
            <consortium name="The Broad Institute Genomics Platform"/>
            <consortium name="The Broad Institute Genome Sequencing Center for Infectious Disease"/>
            <person name="Wu L."/>
            <person name="Ma J."/>
        </authorList>
    </citation>
    <scope>NUCLEOTIDE SEQUENCE [LARGE SCALE GENOMIC DNA]</scope>
    <source>
        <strain evidence="4">CGMCC 1.15790</strain>
    </source>
</reference>
<sequence length="184" mass="20929">MRVISGKWKGRLLKAPSGMKTRPTSDKVKEAMFHRIGPYFDGGSGLDLYAGSGNLGIEALSRGFSSFIFVDKNRSACHAIRSNLKTLEALSVCEVYQMDVERAILRLFRQKQSFDLICMDPPYNDSNFEQVLKKLAQHQLLKKDGLIYCEHRSTYQAPRYISSLHCQQTYEYGDTSVSLFVNEL</sequence>
<evidence type="ECO:0000313" key="3">
    <source>
        <dbReference type="EMBL" id="MFC5627412.1"/>
    </source>
</evidence>
<dbReference type="SUPFAM" id="SSF53335">
    <property type="entry name" value="S-adenosyl-L-methionine-dependent methyltransferases"/>
    <property type="match status" value="1"/>
</dbReference>
<dbReference type="NCBIfam" id="TIGR00095">
    <property type="entry name" value="16S rRNA (guanine(966)-N(2))-methyltransferase RsmD"/>
    <property type="match status" value="1"/>
</dbReference>
<dbReference type="RefSeq" id="WP_270898410.1">
    <property type="nucleotide sequence ID" value="NZ_JBHSPF010000004.1"/>
</dbReference>
<dbReference type="PANTHER" id="PTHR43542">
    <property type="entry name" value="METHYLTRANSFERASE"/>
    <property type="match status" value="1"/>
</dbReference>
<dbReference type="PANTHER" id="PTHR43542:SF1">
    <property type="entry name" value="METHYLTRANSFERASE"/>
    <property type="match status" value="1"/>
</dbReference>
<dbReference type="EC" id="2.1.1.171" evidence="3"/>
<dbReference type="CDD" id="cd02440">
    <property type="entry name" value="AdoMet_MTases"/>
    <property type="match status" value="1"/>
</dbReference>
<evidence type="ECO:0000313" key="4">
    <source>
        <dbReference type="Proteomes" id="UP001596143"/>
    </source>
</evidence>
<protein>
    <submittedName>
        <fullName evidence="3">16S rRNA (Guanine(966)-N(2))-methyltransferase RsmD</fullName>
        <ecNumber evidence="3">2.1.1.171</ecNumber>
    </submittedName>
</protein>
<name>A0ABW0U1R5_9BACI</name>
<keyword evidence="1 3" id="KW-0489">Methyltransferase</keyword>
<keyword evidence="4" id="KW-1185">Reference proteome</keyword>